<evidence type="ECO:0000313" key="14">
    <source>
        <dbReference type="EMBL" id="MRG93496.1"/>
    </source>
</evidence>
<evidence type="ECO:0000256" key="10">
    <source>
        <dbReference type="ARBA" id="ARBA00023157"/>
    </source>
</evidence>
<accession>A0A6N7PRP9</accession>
<dbReference type="EMBL" id="WJIE01000004">
    <property type="protein sequence ID" value="MRG93496.1"/>
    <property type="molecule type" value="Genomic_DNA"/>
</dbReference>
<dbReference type="GO" id="GO:0046872">
    <property type="term" value="F:metal ion binding"/>
    <property type="evidence" value="ECO:0007669"/>
    <property type="project" value="UniProtKB-KW"/>
</dbReference>
<dbReference type="GO" id="GO:0016020">
    <property type="term" value="C:membrane"/>
    <property type="evidence" value="ECO:0007669"/>
    <property type="project" value="UniProtKB-SubCell"/>
</dbReference>
<evidence type="ECO:0000256" key="13">
    <source>
        <dbReference type="SAM" id="Phobius"/>
    </source>
</evidence>
<feature type="transmembrane region" description="Helical" evidence="13">
    <location>
        <begin position="250"/>
        <end position="270"/>
    </location>
</feature>
<comment type="pathway">
    <text evidence="11">Porphyrin-containing compound metabolism.</text>
</comment>
<proteinExistence type="predicted"/>
<feature type="region of interest" description="Disordered" evidence="12">
    <location>
        <begin position="314"/>
        <end position="334"/>
    </location>
</feature>
<dbReference type="AlphaFoldDB" id="A0A6N7PRP9"/>
<name>A0A6N7PRP9_9BACT</name>
<evidence type="ECO:0000256" key="6">
    <source>
        <dbReference type="ARBA" id="ARBA00023002"/>
    </source>
</evidence>
<feature type="transmembrane region" description="Helical" evidence="13">
    <location>
        <begin position="217"/>
        <end position="238"/>
    </location>
</feature>
<dbReference type="Proteomes" id="UP000440224">
    <property type="component" value="Unassembled WGS sequence"/>
</dbReference>
<keyword evidence="2" id="KW-1003">Cell membrane</keyword>
<feature type="transmembrane region" description="Helical" evidence="13">
    <location>
        <begin position="276"/>
        <end position="297"/>
    </location>
</feature>
<evidence type="ECO:0000256" key="7">
    <source>
        <dbReference type="ARBA" id="ARBA00023004"/>
    </source>
</evidence>
<protein>
    <submittedName>
        <fullName evidence="14">Heme A synthase</fullName>
    </submittedName>
</protein>
<feature type="transmembrane region" description="Helical" evidence="13">
    <location>
        <begin position="60"/>
        <end position="80"/>
    </location>
</feature>
<keyword evidence="10" id="KW-1015">Disulfide bond</keyword>
<feature type="transmembrane region" description="Helical" evidence="13">
    <location>
        <begin position="126"/>
        <end position="151"/>
    </location>
</feature>
<dbReference type="OrthoDB" id="9816428at2"/>
<organism evidence="14 15">
    <name type="scientific">Polyangium spumosum</name>
    <dbReference type="NCBI Taxonomy" id="889282"/>
    <lineage>
        <taxon>Bacteria</taxon>
        <taxon>Pseudomonadati</taxon>
        <taxon>Myxococcota</taxon>
        <taxon>Polyangia</taxon>
        <taxon>Polyangiales</taxon>
        <taxon>Polyangiaceae</taxon>
        <taxon>Polyangium</taxon>
    </lineage>
</organism>
<comment type="subcellular location">
    <subcellularLocation>
        <location evidence="1">Membrane</location>
        <topology evidence="1">Multi-pass membrane protein</topology>
    </subcellularLocation>
</comment>
<dbReference type="Pfam" id="PF02628">
    <property type="entry name" value="COX15-CtaA"/>
    <property type="match status" value="1"/>
</dbReference>
<keyword evidence="8" id="KW-0350">Heme biosynthesis</keyword>
<keyword evidence="4" id="KW-0479">Metal-binding</keyword>
<keyword evidence="5 13" id="KW-1133">Transmembrane helix</keyword>
<evidence type="ECO:0000256" key="2">
    <source>
        <dbReference type="ARBA" id="ARBA00022475"/>
    </source>
</evidence>
<keyword evidence="3 13" id="KW-0812">Transmembrane</keyword>
<dbReference type="GO" id="GO:0016491">
    <property type="term" value="F:oxidoreductase activity"/>
    <property type="evidence" value="ECO:0007669"/>
    <property type="project" value="UniProtKB-KW"/>
</dbReference>
<dbReference type="InterPro" id="IPR003780">
    <property type="entry name" value="COX15/CtaA_fam"/>
</dbReference>
<keyword evidence="6" id="KW-0560">Oxidoreductase</keyword>
<dbReference type="RefSeq" id="WP_153820320.1">
    <property type="nucleotide sequence ID" value="NZ_WJIE01000004.1"/>
</dbReference>
<evidence type="ECO:0000313" key="15">
    <source>
        <dbReference type="Proteomes" id="UP000440224"/>
    </source>
</evidence>
<keyword evidence="9 13" id="KW-0472">Membrane</keyword>
<evidence type="ECO:0000256" key="9">
    <source>
        <dbReference type="ARBA" id="ARBA00023136"/>
    </source>
</evidence>
<feature type="transmembrane region" description="Helical" evidence="13">
    <location>
        <begin position="163"/>
        <end position="187"/>
    </location>
</feature>
<sequence length="334" mass="35539">MSQGRFRTVAWATLAVTLAVILWGAYVRATGAGAGCGSHWPTCNGDVIPRAPSVKTLIEFTHRITSGIAFLLTLVQLVWAFRAFPRRHAVRFGAAASMFFMVTEAAVGAGIVLFERVAGDTSIARGYWMSAHLINTFLLVASMTLTALWASGGPLPRRGSAGAPTYVLFGGLLGVVLVGVTGAIAALGDTLFPAKTLSEGLAADLSQTAHAFVQLRVYHPIVAGVVAAYLLFATGFVASQRARLREPARVLSVLVILQIGAGFLNLFLLAPVWMQLVHLLLADLVWMALVVLTAWSLGEAPEATRSDALLESAEPAPWPTLPDEFARAKKVPPR</sequence>
<gene>
    <name evidence="14" type="ORF">GF068_16485</name>
</gene>
<dbReference type="PANTHER" id="PTHR35457:SF1">
    <property type="entry name" value="HEME A SYNTHASE"/>
    <property type="match status" value="1"/>
</dbReference>
<evidence type="ECO:0000256" key="11">
    <source>
        <dbReference type="ARBA" id="ARBA00023444"/>
    </source>
</evidence>
<dbReference type="PANTHER" id="PTHR35457">
    <property type="entry name" value="HEME A SYNTHASE"/>
    <property type="match status" value="1"/>
</dbReference>
<dbReference type="GO" id="GO:0006784">
    <property type="term" value="P:heme A biosynthetic process"/>
    <property type="evidence" value="ECO:0007669"/>
    <property type="project" value="InterPro"/>
</dbReference>
<keyword evidence="15" id="KW-1185">Reference proteome</keyword>
<comment type="caution">
    <text evidence="14">The sequence shown here is derived from an EMBL/GenBank/DDBJ whole genome shotgun (WGS) entry which is preliminary data.</text>
</comment>
<dbReference type="InterPro" id="IPR050450">
    <property type="entry name" value="COX15/CtaA_HemeA_synthase"/>
</dbReference>
<reference evidence="14 15" key="1">
    <citation type="submission" date="2019-10" db="EMBL/GenBank/DDBJ databases">
        <title>A soil myxobacterium in the family Polyangiaceae.</title>
        <authorList>
            <person name="Li Y."/>
            <person name="Wang J."/>
        </authorList>
    </citation>
    <scope>NUCLEOTIDE SEQUENCE [LARGE SCALE GENOMIC DNA]</scope>
    <source>
        <strain evidence="14 15">DSM 14734</strain>
    </source>
</reference>
<evidence type="ECO:0000256" key="12">
    <source>
        <dbReference type="SAM" id="MobiDB-lite"/>
    </source>
</evidence>
<feature type="transmembrane region" description="Helical" evidence="13">
    <location>
        <begin position="92"/>
        <end position="114"/>
    </location>
</feature>
<keyword evidence="7" id="KW-0408">Iron</keyword>
<evidence type="ECO:0000256" key="4">
    <source>
        <dbReference type="ARBA" id="ARBA00022723"/>
    </source>
</evidence>
<evidence type="ECO:0000256" key="1">
    <source>
        <dbReference type="ARBA" id="ARBA00004141"/>
    </source>
</evidence>
<evidence type="ECO:0000256" key="5">
    <source>
        <dbReference type="ARBA" id="ARBA00022989"/>
    </source>
</evidence>
<evidence type="ECO:0000256" key="3">
    <source>
        <dbReference type="ARBA" id="ARBA00022692"/>
    </source>
</evidence>
<evidence type="ECO:0000256" key="8">
    <source>
        <dbReference type="ARBA" id="ARBA00023133"/>
    </source>
</evidence>